<dbReference type="GO" id="GO:0016757">
    <property type="term" value="F:glycosyltransferase activity"/>
    <property type="evidence" value="ECO:0007669"/>
    <property type="project" value="UniProtKB-KW"/>
</dbReference>
<keyword evidence="2" id="KW-0812">Transmembrane</keyword>
<organism evidence="4 5">
    <name type="scientific">Ziziphus jujuba</name>
    <name type="common">Chinese jujube</name>
    <name type="synonym">Ziziphus sativa</name>
    <dbReference type="NCBI Taxonomy" id="326968"/>
    <lineage>
        <taxon>Eukaryota</taxon>
        <taxon>Viridiplantae</taxon>
        <taxon>Streptophyta</taxon>
        <taxon>Embryophyta</taxon>
        <taxon>Tracheophyta</taxon>
        <taxon>Spermatophyta</taxon>
        <taxon>Magnoliopsida</taxon>
        <taxon>eudicotyledons</taxon>
        <taxon>Gunneridae</taxon>
        <taxon>Pentapetalae</taxon>
        <taxon>rosids</taxon>
        <taxon>fabids</taxon>
        <taxon>Rosales</taxon>
        <taxon>Rhamnaceae</taxon>
        <taxon>Paliureae</taxon>
        <taxon>Ziziphus</taxon>
    </lineage>
</organism>
<dbReference type="AlphaFoldDB" id="A0A6P4AYA4"/>
<evidence type="ECO:0000259" key="3">
    <source>
        <dbReference type="Pfam" id="PF03407"/>
    </source>
</evidence>
<dbReference type="Pfam" id="PF03407">
    <property type="entry name" value="Nucleotid_trans"/>
    <property type="match status" value="1"/>
</dbReference>
<keyword evidence="4" id="KW-1185">Reference proteome</keyword>
<protein>
    <recommendedName>
        <fullName evidence="2">Glycosyltransferase</fullName>
        <ecNumber evidence="2">2.4.2.-</ecNumber>
    </recommendedName>
</protein>
<sequence length="395" mass="45851">MLEIYALRMRPSRAVFQRRRFTSTMLPNRPGDSATKMPPDSASLLRRLLFLAVVLLAGLVLLRDTESLRFLSRFTPSPSAYFFPSSSYLPQSVSEEEYTLEKVLKDAAMADKTVILTTLNEAWAAPNSVVDLFLESFRIGDRTSRLLNHLVIIALDMKAFKRCLDVHRHCFFLVSEGIDFHQEAYFMTPAYLKMMWRRIDFLRSVLEMGYNFVFTDADIMWFRDPFPRFYLDADFQIACDHFLGSPDDVNNIPNGGFNYVKSNNQSIEFYKFWYASQHTYPGYHDQDVLNIIKFHPFIDEIGLKMRFLDTAYFGGLCEPSKDLNEVCTMHANCCFGLNSKLHDLRIMLQDWKKFMSLQPSLKRSSFISWRVPQNCSLDSLHHYGSPLKVHHGPPD</sequence>
<dbReference type="PANTHER" id="PTHR46038:SF38">
    <property type="entry name" value="GLYCOSYLTRANSFERASE-RELATED"/>
    <property type="match status" value="1"/>
</dbReference>
<proteinExistence type="inferred from homology"/>
<gene>
    <name evidence="5" type="primary">LOC107428293</name>
</gene>
<comment type="similarity">
    <text evidence="1 2">Belongs to the glycosyltransferase 77 family.</text>
</comment>
<dbReference type="KEGG" id="zju:107428293"/>
<dbReference type="SUPFAM" id="SSF53448">
    <property type="entry name" value="Nucleotide-diphospho-sugar transferases"/>
    <property type="match status" value="1"/>
</dbReference>
<comment type="subcellular location">
    <subcellularLocation>
        <location evidence="2">Golgi apparatus membrane</location>
        <topology evidence="2">Single-pass type II membrane protein</topology>
    </subcellularLocation>
</comment>
<keyword evidence="2" id="KW-0808">Transferase</keyword>
<dbReference type="EC" id="2.4.2.-" evidence="2"/>
<dbReference type="InParanoid" id="A0A6P4AYA4"/>
<feature type="domain" description="Nucleotide-diphospho-sugar transferase" evidence="3">
    <location>
        <begin position="146"/>
        <end position="344"/>
    </location>
</feature>
<dbReference type="FunCoup" id="A0A6P4AYA4">
    <property type="interactions" value="382"/>
</dbReference>
<keyword evidence="2" id="KW-0333">Golgi apparatus</keyword>
<dbReference type="RefSeq" id="XP_015894295.1">
    <property type="nucleotide sequence ID" value="XM_016038809.4"/>
</dbReference>
<dbReference type="GO" id="GO:0071555">
    <property type="term" value="P:cell wall organization"/>
    <property type="evidence" value="ECO:0007669"/>
    <property type="project" value="UniProtKB-KW"/>
</dbReference>
<dbReference type="GO" id="GO:0000139">
    <property type="term" value="C:Golgi membrane"/>
    <property type="evidence" value="ECO:0007669"/>
    <property type="project" value="UniProtKB-SubCell"/>
</dbReference>
<accession>A0A6P4AYA4</accession>
<reference evidence="5" key="1">
    <citation type="submission" date="2025-08" db="UniProtKB">
        <authorList>
            <consortium name="RefSeq"/>
        </authorList>
    </citation>
    <scope>IDENTIFICATION</scope>
    <source>
        <tissue evidence="5">Seedling</tissue>
    </source>
</reference>
<keyword evidence="2" id="KW-0328">Glycosyltransferase</keyword>
<dbReference type="PANTHER" id="PTHR46038">
    <property type="entry name" value="EXPRESSED PROTEIN-RELATED"/>
    <property type="match status" value="1"/>
</dbReference>
<evidence type="ECO:0000256" key="2">
    <source>
        <dbReference type="RuleBase" id="RU363055"/>
    </source>
</evidence>
<dbReference type="InterPro" id="IPR044821">
    <property type="entry name" value="At1g28695/At4g15970-like"/>
</dbReference>
<dbReference type="GeneID" id="107428293"/>
<evidence type="ECO:0000313" key="5">
    <source>
        <dbReference type="RefSeq" id="XP_015894295.1"/>
    </source>
</evidence>
<keyword evidence="2" id="KW-0735">Signal-anchor</keyword>
<name>A0A6P4AYA4_ZIZJJ</name>
<dbReference type="Proteomes" id="UP001652623">
    <property type="component" value="Chromosome 12"/>
</dbReference>
<evidence type="ECO:0000313" key="4">
    <source>
        <dbReference type="Proteomes" id="UP001652623"/>
    </source>
</evidence>
<evidence type="ECO:0000256" key="1">
    <source>
        <dbReference type="ARBA" id="ARBA00007033"/>
    </source>
</evidence>
<dbReference type="InterPro" id="IPR029044">
    <property type="entry name" value="Nucleotide-diphossugar_trans"/>
</dbReference>
<keyword evidence="2" id="KW-0961">Cell wall biogenesis/degradation</keyword>
<dbReference type="InterPro" id="IPR005069">
    <property type="entry name" value="Nucl-diP-sugar_transferase"/>
</dbReference>